<dbReference type="OMA" id="NNIPKMQ"/>
<protein>
    <submittedName>
        <fullName evidence="2">Uncharacterized protein</fullName>
    </submittedName>
</protein>
<comment type="caution">
    <text evidence="2">The sequence shown here is derived from an EMBL/GenBank/DDBJ whole genome shotgun (WGS) entry which is preliminary data.</text>
</comment>
<dbReference type="EMBL" id="CAJJDM010000061">
    <property type="protein sequence ID" value="CAD8078695.1"/>
    <property type="molecule type" value="Genomic_DNA"/>
</dbReference>
<dbReference type="Proteomes" id="UP000688137">
    <property type="component" value="Unassembled WGS sequence"/>
</dbReference>
<evidence type="ECO:0000313" key="2">
    <source>
        <dbReference type="EMBL" id="CAD8078695.1"/>
    </source>
</evidence>
<organism evidence="2 3">
    <name type="scientific">Paramecium primaurelia</name>
    <dbReference type="NCBI Taxonomy" id="5886"/>
    <lineage>
        <taxon>Eukaryota</taxon>
        <taxon>Sar</taxon>
        <taxon>Alveolata</taxon>
        <taxon>Ciliophora</taxon>
        <taxon>Intramacronucleata</taxon>
        <taxon>Oligohymenophorea</taxon>
        <taxon>Peniculida</taxon>
        <taxon>Parameciidae</taxon>
        <taxon>Paramecium</taxon>
    </lineage>
</organism>
<reference evidence="2" key="1">
    <citation type="submission" date="2021-01" db="EMBL/GenBank/DDBJ databases">
        <authorList>
            <consortium name="Genoscope - CEA"/>
            <person name="William W."/>
        </authorList>
    </citation>
    <scope>NUCLEOTIDE SEQUENCE</scope>
</reference>
<proteinExistence type="predicted"/>
<evidence type="ECO:0000313" key="3">
    <source>
        <dbReference type="Proteomes" id="UP000688137"/>
    </source>
</evidence>
<evidence type="ECO:0000256" key="1">
    <source>
        <dbReference type="SAM" id="MobiDB-lite"/>
    </source>
</evidence>
<dbReference type="AlphaFoldDB" id="A0A8S1MPJ5"/>
<sequence length="220" mass="25624">MKIFEQSFGKQEMLQKTAQFFNPQIGKLNQNFQKRKRENSLPQQNLEAIKSILSKTKILQKNVLCRKTTIHTINDCKQENLYSYQSTKQSTKQSTQQSTQDSQDFSNNIPKIQDLNLQHSSNPFSVLNYKSTFNIRRPIIKEYSSWETQQLENNSVISKISNSLEGKKYIIKVKDPFGQSKKQPIQTSTRKYSSKSFVNQKAQIKLVNRIFSSRSESLQK</sequence>
<feature type="compositionally biased region" description="Low complexity" evidence="1">
    <location>
        <begin position="87"/>
        <end position="104"/>
    </location>
</feature>
<keyword evidence="3" id="KW-1185">Reference proteome</keyword>
<feature type="region of interest" description="Disordered" evidence="1">
    <location>
        <begin position="87"/>
        <end position="107"/>
    </location>
</feature>
<name>A0A8S1MPJ5_PARPR</name>
<accession>A0A8S1MPJ5</accession>
<gene>
    <name evidence="2" type="ORF">PPRIM_AZ9-3.1.T0600204</name>
</gene>